<dbReference type="RefSeq" id="WP_327966325.1">
    <property type="nucleotide sequence ID" value="NZ_JARMQG010000024.1"/>
</dbReference>
<dbReference type="InterPro" id="IPR036412">
    <property type="entry name" value="HAD-like_sf"/>
</dbReference>
<keyword evidence="1" id="KW-0378">Hydrolase</keyword>
<comment type="caution">
    <text evidence="1">The sequence shown here is derived from an EMBL/GenBank/DDBJ whole genome shotgun (WGS) entry which is preliminary data.</text>
</comment>
<feature type="non-terminal residue" evidence="1">
    <location>
        <position position="1"/>
    </location>
</feature>
<dbReference type="GO" id="GO:0016787">
    <property type="term" value="F:hydrolase activity"/>
    <property type="evidence" value="ECO:0007669"/>
    <property type="project" value="UniProtKB-KW"/>
</dbReference>
<keyword evidence="2" id="KW-1185">Reference proteome</keyword>
<accession>A0ABU6N8F1</accession>
<evidence type="ECO:0000313" key="1">
    <source>
        <dbReference type="EMBL" id="MED3561457.1"/>
    </source>
</evidence>
<dbReference type="EMBL" id="JARMQG010000024">
    <property type="protein sequence ID" value="MED3561457.1"/>
    <property type="molecule type" value="Genomic_DNA"/>
</dbReference>
<evidence type="ECO:0000313" key="2">
    <source>
        <dbReference type="Proteomes" id="UP001330749"/>
    </source>
</evidence>
<gene>
    <name evidence="1" type="ORF">P4447_02690</name>
</gene>
<dbReference type="PROSITE" id="PS01229">
    <property type="entry name" value="COF_2"/>
    <property type="match status" value="1"/>
</dbReference>
<dbReference type="Pfam" id="PF08282">
    <property type="entry name" value="Hydrolase_3"/>
    <property type="match status" value="1"/>
</dbReference>
<reference evidence="1 2" key="1">
    <citation type="submission" date="2023-03" db="EMBL/GenBank/DDBJ databases">
        <title>Bacillus Genome Sequencing.</title>
        <authorList>
            <person name="Dunlap C."/>
        </authorList>
    </citation>
    <scope>NUCLEOTIDE SEQUENCE [LARGE SCALE GENOMIC DNA]</scope>
    <source>
        <strain evidence="1 2">B-14544</strain>
    </source>
</reference>
<organism evidence="1 2">
    <name type="scientific">Bacillus xiapuensis</name>
    <dbReference type="NCBI Taxonomy" id="2014075"/>
    <lineage>
        <taxon>Bacteria</taxon>
        <taxon>Bacillati</taxon>
        <taxon>Bacillota</taxon>
        <taxon>Bacilli</taxon>
        <taxon>Bacillales</taxon>
        <taxon>Bacillaceae</taxon>
        <taxon>Bacillus</taxon>
    </lineage>
</organism>
<protein>
    <submittedName>
        <fullName evidence="1">HAD hydrolase family protein</fullName>
    </submittedName>
</protein>
<dbReference type="Proteomes" id="UP001330749">
    <property type="component" value="Unassembled WGS sequence"/>
</dbReference>
<sequence>QRMKRTELDCDRKELVEEAERQLDQYGYVFVENYHDILKQKEDFYNIVVCSFDEKKLEESRKHFKEFGPLTVVSSAHHNIEITSKHASKGIALEKLCSLTNCSLDHAMAIGDSDNDRSMFQKVKYSVAMGNAKGEIKDICTMATLKNDEDGVAHAIYQYVDNLVIQP</sequence>
<name>A0ABU6N8F1_9BACI</name>
<dbReference type="Gene3D" id="3.40.50.1000">
    <property type="entry name" value="HAD superfamily/HAD-like"/>
    <property type="match status" value="1"/>
</dbReference>
<dbReference type="SUPFAM" id="SSF56784">
    <property type="entry name" value="HAD-like"/>
    <property type="match status" value="1"/>
</dbReference>
<dbReference type="PANTHER" id="PTHR10000">
    <property type="entry name" value="PHOSPHOSERINE PHOSPHATASE"/>
    <property type="match status" value="1"/>
</dbReference>
<dbReference type="InterPro" id="IPR023214">
    <property type="entry name" value="HAD_sf"/>
</dbReference>
<dbReference type="Gene3D" id="3.30.1240.10">
    <property type="match status" value="1"/>
</dbReference>
<dbReference type="PANTHER" id="PTHR10000:SF55">
    <property type="entry name" value="5-AMINO-6-(5-PHOSPHO-D-RIBITYLAMINO)URACIL PHOSPHATASE YCSE"/>
    <property type="match status" value="1"/>
</dbReference>
<proteinExistence type="predicted"/>